<evidence type="ECO:0000313" key="3">
    <source>
        <dbReference type="Proteomes" id="UP000797356"/>
    </source>
</evidence>
<evidence type="ECO:0000256" key="1">
    <source>
        <dbReference type="SAM" id="MobiDB-lite"/>
    </source>
</evidence>
<comment type="caution">
    <text evidence="2">The sequence shown here is derived from an EMBL/GenBank/DDBJ whole genome shotgun (WGS) entry which is preliminary data.</text>
</comment>
<dbReference type="EMBL" id="CM017875">
    <property type="protein sequence ID" value="KAG1338619.1"/>
    <property type="molecule type" value="Genomic_DNA"/>
</dbReference>
<organism evidence="2 3">
    <name type="scientific">Cocos nucifera</name>
    <name type="common">Coconut palm</name>
    <dbReference type="NCBI Taxonomy" id="13894"/>
    <lineage>
        <taxon>Eukaryota</taxon>
        <taxon>Viridiplantae</taxon>
        <taxon>Streptophyta</taxon>
        <taxon>Embryophyta</taxon>
        <taxon>Tracheophyta</taxon>
        <taxon>Spermatophyta</taxon>
        <taxon>Magnoliopsida</taxon>
        <taxon>Liliopsida</taxon>
        <taxon>Arecaceae</taxon>
        <taxon>Arecoideae</taxon>
        <taxon>Cocoseae</taxon>
        <taxon>Attaleinae</taxon>
        <taxon>Cocos</taxon>
    </lineage>
</organism>
<reference evidence="2" key="2">
    <citation type="submission" date="2019-07" db="EMBL/GenBank/DDBJ databases">
        <authorList>
            <person name="Yang Y."/>
            <person name="Bocs S."/>
            <person name="Baudouin L."/>
        </authorList>
    </citation>
    <scope>NUCLEOTIDE SEQUENCE</scope>
    <source>
        <tissue evidence="2">Spear leaf of Hainan Tall coconut</tissue>
    </source>
</reference>
<gene>
    <name evidence="2" type="ORF">COCNU_04G009250</name>
</gene>
<sequence length="73" mass="8225">MMRKVKPKKHTMKRIVANVAMTNHESRKAGKVDHMGQDKGGHTNLEFPLCKMTTLDIIVHVDLPLCPPTHTPL</sequence>
<accession>A0A8K0I6M7</accession>
<dbReference type="AlphaFoldDB" id="A0A8K0I6M7"/>
<reference evidence="2" key="1">
    <citation type="journal article" date="2017" name="Gigascience">
        <title>The genome draft of coconut (Cocos nucifera).</title>
        <authorList>
            <person name="Xiao Y."/>
            <person name="Xu P."/>
            <person name="Fan H."/>
            <person name="Baudouin L."/>
            <person name="Xia W."/>
            <person name="Bocs S."/>
            <person name="Xu J."/>
            <person name="Li Q."/>
            <person name="Guo A."/>
            <person name="Zhou L."/>
            <person name="Li J."/>
            <person name="Wu Y."/>
            <person name="Ma Z."/>
            <person name="Armero A."/>
            <person name="Issali A.E."/>
            <person name="Liu N."/>
            <person name="Peng M."/>
            <person name="Yang Y."/>
        </authorList>
    </citation>
    <scope>NUCLEOTIDE SEQUENCE</scope>
    <source>
        <tissue evidence="2">Spear leaf of Hainan Tall coconut</tissue>
    </source>
</reference>
<dbReference type="Proteomes" id="UP000797356">
    <property type="component" value="Chromosome 4"/>
</dbReference>
<evidence type="ECO:0000313" key="2">
    <source>
        <dbReference type="EMBL" id="KAG1338619.1"/>
    </source>
</evidence>
<keyword evidence="3" id="KW-1185">Reference proteome</keyword>
<protein>
    <submittedName>
        <fullName evidence="2">Uncharacterized protein</fullName>
    </submittedName>
</protein>
<feature type="compositionally biased region" description="Basic and acidic residues" evidence="1">
    <location>
        <begin position="24"/>
        <end position="39"/>
    </location>
</feature>
<name>A0A8K0I6M7_COCNU</name>
<feature type="region of interest" description="Disordered" evidence="1">
    <location>
        <begin position="20"/>
        <end position="39"/>
    </location>
</feature>
<proteinExistence type="predicted"/>